<feature type="signal peptide" evidence="2">
    <location>
        <begin position="1"/>
        <end position="23"/>
    </location>
</feature>
<evidence type="ECO:0000256" key="1">
    <source>
        <dbReference type="SAM" id="Phobius"/>
    </source>
</evidence>
<keyword evidence="2" id="KW-0732">Signal</keyword>
<organism evidence="3 4">
    <name type="scientific">Thiobacillus denitrificans (strain ATCC 25259 / T1)</name>
    <dbReference type="NCBI Taxonomy" id="292415"/>
    <lineage>
        <taxon>Bacteria</taxon>
        <taxon>Pseudomonadati</taxon>
        <taxon>Pseudomonadota</taxon>
        <taxon>Betaproteobacteria</taxon>
        <taxon>Nitrosomonadales</taxon>
        <taxon>Thiobacillaceae</taxon>
        <taxon>Thiobacillus</taxon>
    </lineage>
</organism>
<dbReference type="OrthoDB" id="9808192at2"/>
<evidence type="ECO:0000256" key="2">
    <source>
        <dbReference type="SAM" id="SignalP"/>
    </source>
</evidence>
<feature type="transmembrane region" description="Helical" evidence="1">
    <location>
        <begin position="119"/>
        <end position="136"/>
    </location>
</feature>
<feature type="chain" id="PRO_5004228920" evidence="2">
    <location>
        <begin position="24"/>
        <end position="194"/>
    </location>
</feature>
<feature type="transmembrane region" description="Helical" evidence="1">
    <location>
        <begin position="41"/>
        <end position="58"/>
    </location>
</feature>
<dbReference type="PIRSF" id="PIRSF016919">
    <property type="entry name" value="HupE_UreJ"/>
    <property type="match status" value="1"/>
</dbReference>
<feature type="transmembrane region" description="Helical" evidence="1">
    <location>
        <begin position="148"/>
        <end position="168"/>
    </location>
</feature>
<reference evidence="3 4" key="1">
    <citation type="journal article" date="2006" name="J. Bacteriol.">
        <title>The genome sequence of the obligately chemolithoautotrophic, facultatively anaerobic bacterium Thiobacillus denitrificans.</title>
        <authorList>
            <person name="Beller H.R."/>
            <person name="Chain P.S."/>
            <person name="Letain T.E."/>
            <person name="Chakicherla A."/>
            <person name="Larimer F.W."/>
            <person name="Richardson P.M."/>
            <person name="Coleman M.A."/>
            <person name="Wood A.P."/>
            <person name="Kelly D.P."/>
        </authorList>
    </citation>
    <scope>NUCLEOTIDE SEQUENCE [LARGE SCALE GENOMIC DNA]</scope>
    <source>
        <strain evidence="3 4">ATCC 25259</strain>
    </source>
</reference>
<dbReference type="Pfam" id="PF04955">
    <property type="entry name" value="HupE_UreJ"/>
    <property type="match status" value="1"/>
</dbReference>
<dbReference type="HOGENOM" id="CLU_088877_0_1_4"/>
<evidence type="ECO:0000313" key="4">
    <source>
        <dbReference type="Proteomes" id="UP000008291"/>
    </source>
</evidence>
<dbReference type="EMBL" id="CP000116">
    <property type="protein sequence ID" value="AAZ97327.1"/>
    <property type="molecule type" value="Genomic_DNA"/>
</dbReference>
<evidence type="ECO:0000313" key="3">
    <source>
        <dbReference type="EMBL" id="AAZ97327.1"/>
    </source>
</evidence>
<feature type="transmembrane region" description="Helical" evidence="1">
    <location>
        <begin position="70"/>
        <end position="89"/>
    </location>
</feature>
<dbReference type="KEGG" id="tbd:Tbd_1374"/>
<gene>
    <name evidence="3" type="ordered locus">Tbd_1374</name>
</gene>
<dbReference type="AlphaFoldDB" id="Q3SJ43"/>
<feature type="transmembrane region" description="Helical" evidence="1">
    <location>
        <begin position="175"/>
        <end position="193"/>
    </location>
</feature>
<keyword evidence="4" id="KW-1185">Reference proteome</keyword>
<sequence>MYRNTISRCIAPVLALLSGSAAAHSLDAPAGGLAAGLAHPFLGLDHLLALLAVGLWATQHSGRARWAIPGAFAGAFAGATAVGTALAAAGIVLPAAEAAIAVSVVILGLLVAARHAQSLPAAMALAGAFAVFHGFAHGIEMQQAASPLAAGAGFVLGTALLHAAGFLGGVAGRRAVPYAGAAIAASGLALILGL</sequence>
<keyword evidence="1" id="KW-0812">Transmembrane</keyword>
<keyword evidence="1" id="KW-0472">Membrane</keyword>
<dbReference type="Proteomes" id="UP000008291">
    <property type="component" value="Chromosome"/>
</dbReference>
<dbReference type="eggNOG" id="COG2370">
    <property type="taxonomic scope" value="Bacteria"/>
</dbReference>
<dbReference type="InterPro" id="IPR007038">
    <property type="entry name" value="HupE_UreJ"/>
</dbReference>
<dbReference type="STRING" id="292415.Tbd_1374"/>
<protein>
    <submittedName>
        <fullName evidence="3">Membrane-bound hydrogenase component hupE</fullName>
    </submittedName>
</protein>
<name>Q3SJ43_THIDA</name>
<feature type="transmembrane region" description="Helical" evidence="1">
    <location>
        <begin position="95"/>
        <end position="112"/>
    </location>
</feature>
<proteinExistence type="predicted"/>
<accession>Q3SJ43</accession>
<dbReference type="RefSeq" id="WP_011311886.1">
    <property type="nucleotide sequence ID" value="NC_007404.1"/>
</dbReference>
<keyword evidence="1" id="KW-1133">Transmembrane helix</keyword>